<dbReference type="SUPFAM" id="SSF57567">
    <property type="entry name" value="Serine protease inhibitors"/>
    <property type="match status" value="1"/>
</dbReference>
<keyword evidence="1" id="KW-0732">Signal</keyword>
<feature type="chain" id="PRO_5046293406" evidence="1">
    <location>
        <begin position="27"/>
        <end position="98"/>
    </location>
</feature>
<accession>A0ABM3JRD2</accession>
<dbReference type="Pfam" id="PF01826">
    <property type="entry name" value="TIL"/>
    <property type="match status" value="1"/>
</dbReference>
<sequence length="98" mass="10657">MFEIRSAKFCAFVLLMFCSVAVLSAAQPGYIPPKSCPPHETYKPCGPSCQTECATLNEPCLINYIRCPDGCYCDKGYARDANGACIPQEQCPPKQKGA</sequence>
<dbReference type="CDD" id="cd19941">
    <property type="entry name" value="TIL"/>
    <property type="match status" value="1"/>
</dbReference>
<dbReference type="Proteomes" id="UP001652620">
    <property type="component" value="Chromosome 4"/>
</dbReference>
<dbReference type="GeneID" id="109579525"/>
<proteinExistence type="predicted"/>
<name>A0ABM3JRD2_BACDO</name>
<organism evidence="3 4">
    <name type="scientific">Bactrocera dorsalis</name>
    <name type="common">Oriental fruit fly</name>
    <name type="synonym">Dacus dorsalis</name>
    <dbReference type="NCBI Taxonomy" id="27457"/>
    <lineage>
        <taxon>Eukaryota</taxon>
        <taxon>Metazoa</taxon>
        <taxon>Ecdysozoa</taxon>
        <taxon>Arthropoda</taxon>
        <taxon>Hexapoda</taxon>
        <taxon>Insecta</taxon>
        <taxon>Pterygota</taxon>
        <taxon>Neoptera</taxon>
        <taxon>Endopterygota</taxon>
        <taxon>Diptera</taxon>
        <taxon>Brachycera</taxon>
        <taxon>Muscomorpha</taxon>
        <taxon>Tephritoidea</taxon>
        <taxon>Tephritidae</taxon>
        <taxon>Bactrocera</taxon>
        <taxon>Bactrocera</taxon>
    </lineage>
</organism>
<dbReference type="RefSeq" id="XP_049311789.1">
    <property type="nucleotide sequence ID" value="XM_049455832.1"/>
</dbReference>
<dbReference type="InterPro" id="IPR036084">
    <property type="entry name" value="Ser_inhib-like_sf"/>
</dbReference>
<dbReference type="InterPro" id="IPR002919">
    <property type="entry name" value="TIL_dom"/>
</dbReference>
<reference evidence="4" key="1">
    <citation type="submission" date="2025-08" db="UniProtKB">
        <authorList>
            <consortium name="RefSeq"/>
        </authorList>
    </citation>
    <scope>IDENTIFICATION</scope>
    <source>
        <tissue evidence="4">Adult</tissue>
    </source>
</reference>
<evidence type="ECO:0000256" key="1">
    <source>
        <dbReference type="SAM" id="SignalP"/>
    </source>
</evidence>
<protein>
    <submittedName>
        <fullName evidence="4">Chymotrypsin-elastase inhibitor ixodidin</fullName>
    </submittedName>
</protein>
<feature type="signal peptide" evidence="1">
    <location>
        <begin position="1"/>
        <end position="26"/>
    </location>
</feature>
<dbReference type="Gene3D" id="2.10.25.10">
    <property type="entry name" value="Laminin"/>
    <property type="match status" value="1"/>
</dbReference>
<evidence type="ECO:0000313" key="3">
    <source>
        <dbReference type="Proteomes" id="UP001652620"/>
    </source>
</evidence>
<evidence type="ECO:0000313" key="4">
    <source>
        <dbReference type="RefSeq" id="XP_049311789.1"/>
    </source>
</evidence>
<keyword evidence="3" id="KW-1185">Reference proteome</keyword>
<feature type="domain" description="TIL" evidence="2">
    <location>
        <begin position="36"/>
        <end position="91"/>
    </location>
</feature>
<gene>
    <name evidence="4" type="primary">LOC109579525</name>
</gene>
<evidence type="ECO:0000259" key="2">
    <source>
        <dbReference type="Pfam" id="PF01826"/>
    </source>
</evidence>